<evidence type="ECO:0000313" key="3">
    <source>
        <dbReference type="Proteomes" id="UP000681340"/>
    </source>
</evidence>
<evidence type="ECO:0000313" key="2">
    <source>
        <dbReference type="EMBL" id="GIM75646.1"/>
    </source>
</evidence>
<evidence type="ECO:0000256" key="1">
    <source>
        <dbReference type="SAM" id="MobiDB-lite"/>
    </source>
</evidence>
<protein>
    <submittedName>
        <fullName evidence="2">Uncharacterized protein</fullName>
    </submittedName>
</protein>
<dbReference type="AlphaFoldDB" id="A0A919SNV7"/>
<reference evidence="2" key="1">
    <citation type="submission" date="2021-03" db="EMBL/GenBank/DDBJ databases">
        <title>Whole genome shotgun sequence of Actinoplanes auranticolor NBRC 12245.</title>
        <authorList>
            <person name="Komaki H."/>
            <person name="Tamura T."/>
        </authorList>
    </citation>
    <scope>NUCLEOTIDE SEQUENCE</scope>
    <source>
        <strain evidence="2">NBRC 12245</strain>
    </source>
</reference>
<accession>A0A919SNV7</accession>
<dbReference type="EMBL" id="BOQL01000058">
    <property type="protein sequence ID" value="GIM75646.1"/>
    <property type="molecule type" value="Genomic_DNA"/>
</dbReference>
<gene>
    <name evidence="2" type="ORF">Aau02nite_66930</name>
</gene>
<feature type="compositionally biased region" description="Basic and acidic residues" evidence="1">
    <location>
        <begin position="1"/>
        <end position="11"/>
    </location>
</feature>
<proteinExistence type="predicted"/>
<name>A0A919SNV7_9ACTN</name>
<sequence>MSCPDPRRGDDLGYDSRPARALRQPLQLPRPGRLPDHRRAHHPLAQWLAENPGRGLRRPGYGRAPAEIIGMVLAGLTAGHGSVHRYATERLQLDDSVVAPCIPGFLCLRESILKRS</sequence>
<keyword evidence="3" id="KW-1185">Reference proteome</keyword>
<dbReference type="Proteomes" id="UP000681340">
    <property type="component" value="Unassembled WGS sequence"/>
</dbReference>
<feature type="region of interest" description="Disordered" evidence="1">
    <location>
        <begin position="1"/>
        <end position="40"/>
    </location>
</feature>
<feature type="compositionally biased region" description="Low complexity" evidence="1">
    <location>
        <begin position="19"/>
        <end position="31"/>
    </location>
</feature>
<comment type="caution">
    <text evidence="2">The sequence shown here is derived from an EMBL/GenBank/DDBJ whole genome shotgun (WGS) entry which is preliminary data.</text>
</comment>
<organism evidence="2 3">
    <name type="scientific">Actinoplanes auranticolor</name>
    <dbReference type="NCBI Taxonomy" id="47988"/>
    <lineage>
        <taxon>Bacteria</taxon>
        <taxon>Bacillati</taxon>
        <taxon>Actinomycetota</taxon>
        <taxon>Actinomycetes</taxon>
        <taxon>Micromonosporales</taxon>
        <taxon>Micromonosporaceae</taxon>
        <taxon>Actinoplanes</taxon>
    </lineage>
</organism>